<organism evidence="8">
    <name type="scientific">Lentimicrobium saccharophilum</name>
    <dbReference type="NCBI Taxonomy" id="1678841"/>
    <lineage>
        <taxon>Bacteria</taxon>
        <taxon>Pseudomonadati</taxon>
        <taxon>Bacteroidota</taxon>
        <taxon>Bacteroidia</taxon>
        <taxon>Bacteroidales</taxon>
        <taxon>Lentimicrobiaceae</taxon>
        <taxon>Lentimicrobium</taxon>
    </lineage>
</organism>
<dbReference type="InterPro" id="IPR020056">
    <property type="entry name" value="Rbsml_bL25/Gln-tRNA_synth_N"/>
</dbReference>
<dbReference type="InterPro" id="IPR001021">
    <property type="entry name" value="Ribosomal_bL25_long"/>
</dbReference>
<dbReference type="EMBL" id="DF968182">
    <property type="protein sequence ID" value="GAP43895.1"/>
    <property type="molecule type" value="Genomic_DNA"/>
</dbReference>
<keyword evidence="1 5" id="KW-0699">rRNA-binding</keyword>
<evidence type="ECO:0000256" key="4">
    <source>
        <dbReference type="ARBA" id="ARBA00023274"/>
    </source>
</evidence>
<dbReference type="GO" id="GO:0003735">
    <property type="term" value="F:structural constituent of ribosome"/>
    <property type="evidence" value="ECO:0007669"/>
    <property type="project" value="InterPro"/>
</dbReference>
<name>A0A0S7BZB1_9BACT</name>
<dbReference type="InterPro" id="IPR020057">
    <property type="entry name" value="Ribosomal_bL25_b-dom"/>
</dbReference>
<evidence type="ECO:0000256" key="5">
    <source>
        <dbReference type="HAMAP-Rule" id="MF_01334"/>
    </source>
</evidence>
<dbReference type="Gene3D" id="2.40.240.10">
    <property type="entry name" value="Ribosomal Protein L25, Chain P"/>
    <property type="match status" value="1"/>
</dbReference>
<keyword evidence="2 5" id="KW-0694">RNA-binding</keyword>
<dbReference type="STRING" id="1678841.TBC1_112053"/>
<dbReference type="InterPro" id="IPR037121">
    <property type="entry name" value="Ribosomal_bL25_C"/>
</dbReference>
<dbReference type="SUPFAM" id="SSF50715">
    <property type="entry name" value="Ribosomal protein L25-like"/>
    <property type="match status" value="1"/>
</dbReference>
<keyword evidence="9" id="KW-1185">Reference proteome</keyword>
<sequence length="184" mass="20024">MSGSLRGNVGKKDAKAQRAAGKVPCVIYGGKDQVHFSTDEVSFKPILFTPNAHLININVDGKEYLTILQDVQSHPVSDSILHADFLELDPLKPVIISVPIRITGTSPGVLRGGKLVKKFRKLKIKALIQHLPDEVEVSINNLDLNQAVKVGDLKMENVEFLDIRSGVIVSVMSTRNVEPAAPGK</sequence>
<evidence type="ECO:0000313" key="8">
    <source>
        <dbReference type="EMBL" id="GAP43895.1"/>
    </source>
</evidence>
<dbReference type="Proteomes" id="UP000053091">
    <property type="component" value="Unassembled WGS sequence"/>
</dbReference>
<evidence type="ECO:0000259" key="6">
    <source>
        <dbReference type="Pfam" id="PF01386"/>
    </source>
</evidence>
<evidence type="ECO:0000256" key="1">
    <source>
        <dbReference type="ARBA" id="ARBA00022730"/>
    </source>
</evidence>
<dbReference type="InterPro" id="IPR011035">
    <property type="entry name" value="Ribosomal_bL25/Gln-tRNA_synth"/>
</dbReference>
<dbReference type="CDD" id="cd00495">
    <property type="entry name" value="Ribosomal_L25_TL5_CTC"/>
    <property type="match status" value="1"/>
</dbReference>
<dbReference type="AlphaFoldDB" id="A0A0S7BZB1"/>
<keyword evidence="4 5" id="KW-0687">Ribonucleoprotein</keyword>
<dbReference type="Pfam" id="PF01386">
    <property type="entry name" value="Ribosomal_L25p"/>
    <property type="match status" value="1"/>
</dbReference>
<evidence type="ECO:0000256" key="3">
    <source>
        <dbReference type="ARBA" id="ARBA00022980"/>
    </source>
</evidence>
<gene>
    <name evidence="5" type="primary">rplY</name>
    <name evidence="5" type="synonym">ctc</name>
    <name evidence="8" type="ORF">TBC1_112053</name>
</gene>
<proteinExistence type="inferred from homology"/>
<reference evidence="8" key="1">
    <citation type="journal article" date="2015" name="Genome Announc.">
        <title>Draft Genome Sequence of Bacteroidales Strain TBC1, a Novel Isolate from a Methanogenic Wastewater Treatment System.</title>
        <authorList>
            <person name="Tourlousse D.M."/>
            <person name="Matsuura N."/>
            <person name="Sun L."/>
            <person name="Toyonaga M."/>
            <person name="Kuroda K."/>
            <person name="Ohashi A."/>
            <person name="Cruz R."/>
            <person name="Yamaguchi T."/>
            <person name="Sekiguchi Y."/>
        </authorList>
    </citation>
    <scope>NUCLEOTIDE SEQUENCE [LARGE SCALE GENOMIC DNA]</scope>
    <source>
        <strain evidence="8">TBC1</strain>
    </source>
</reference>
<dbReference type="GO" id="GO:0008097">
    <property type="term" value="F:5S rRNA binding"/>
    <property type="evidence" value="ECO:0007669"/>
    <property type="project" value="InterPro"/>
</dbReference>
<dbReference type="GO" id="GO:0022625">
    <property type="term" value="C:cytosolic large ribosomal subunit"/>
    <property type="evidence" value="ECO:0007669"/>
    <property type="project" value="TreeGrafter"/>
</dbReference>
<comment type="subunit">
    <text evidence="5">Part of the 50S ribosomal subunit; part of the 5S rRNA/L5/L18/L25 subcomplex. Contacts the 5S rRNA. Binds to the 5S rRNA independently of L5 and L18.</text>
</comment>
<dbReference type="GO" id="GO:0006412">
    <property type="term" value="P:translation"/>
    <property type="evidence" value="ECO:0007669"/>
    <property type="project" value="UniProtKB-UniRule"/>
</dbReference>
<evidence type="ECO:0000313" key="9">
    <source>
        <dbReference type="Proteomes" id="UP000053091"/>
    </source>
</evidence>
<dbReference type="InterPro" id="IPR020930">
    <property type="entry name" value="Ribosomal_uL5_bac-type"/>
</dbReference>
<dbReference type="Pfam" id="PF14693">
    <property type="entry name" value="Ribosomal_TL5_C"/>
    <property type="match status" value="1"/>
</dbReference>
<comment type="function">
    <text evidence="5">This is one of the proteins that binds to the 5S RNA in the ribosome where it forms part of the central protuberance.</text>
</comment>
<evidence type="ECO:0000256" key="2">
    <source>
        <dbReference type="ARBA" id="ARBA00022884"/>
    </source>
</evidence>
<dbReference type="Gene3D" id="2.170.120.20">
    <property type="entry name" value="Ribosomal protein L25, beta domain"/>
    <property type="match status" value="1"/>
</dbReference>
<evidence type="ECO:0000259" key="7">
    <source>
        <dbReference type="Pfam" id="PF14693"/>
    </source>
</evidence>
<protein>
    <recommendedName>
        <fullName evidence="5">Large ribosomal subunit protein bL25</fullName>
    </recommendedName>
    <alternativeName>
        <fullName evidence="5">General stress protein CTC</fullName>
    </alternativeName>
</protein>
<comment type="similarity">
    <text evidence="5">Belongs to the bacterial ribosomal protein bL25 family. CTC subfamily.</text>
</comment>
<dbReference type="HAMAP" id="MF_01334">
    <property type="entry name" value="Ribosomal_bL25_CTC"/>
    <property type="match status" value="1"/>
</dbReference>
<dbReference type="NCBIfam" id="TIGR00731">
    <property type="entry name" value="bL25_bact_ctc"/>
    <property type="match status" value="1"/>
</dbReference>
<feature type="domain" description="Large ribosomal subunit protein bL25 L25" evidence="6">
    <location>
        <begin position="4"/>
        <end position="85"/>
    </location>
</feature>
<dbReference type="PANTHER" id="PTHR33284">
    <property type="entry name" value="RIBOSOMAL PROTEIN L25/GLN-TRNA SYNTHETASE, ANTI-CODON-BINDING DOMAIN-CONTAINING PROTEIN"/>
    <property type="match status" value="1"/>
</dbReference>
<accession>A0A0S7BZB1</accession>
<dbReference type="PANTHER" id="PTHR33284:SF1">
    <property type="entry name" value="RIBOSOMAL PROTEIN L25_GLN-TRNA SYNTHETASE, ANTI-CODON-BINDING DOMAIN-CONTAINING PROTEIN"/>
    <property type="match status" value="1"/>
</dbReference>
<dbReference type="InterPro" id="IPR029751">
    <property type="entry name" value="Ribosomal_L25_dom"/>
</dbReference>
<keyword evidence="3 5" id="KW-0689">Ribosomal protein</keyword>
<feature type="domain" description="Large ribosomal subunit protein bL25 beta" evidence="7">
    <location>
        <begin position="94"/>
        <end position="174"/>
    </location>
</feature>